<accession>A0A379EB25</accession>
<dbReference type="Proteomes" id="UP000254156">
    <property type="component" value="Unassembled WGS sequence"/>
</dbReference>
<dbReference type="RefSeq" id="WP_115096999.1">
    <property type="nucleotide sequence ID" value="NZ_UGTF01000002.1"/>
</dbReference>
<evidence type="ECO:0000313" key="1">
    <source>
        <dbReference type="EMBL" id="SUB89571.1"/>
    </source>
</evidence>
<sequence length="327" mass="38052">MRDNKPLEEQAELTVRHHLIKHGFSIAKPSYDTQGGDILIIEKPNEQFSKILKVQSKGRTLGKNGTNVRIPISYVTDDFILFIYLVKEDNSDFLYVLFAKDIKQWTSNGKEYTLSITENSIEKEYMAKNLLSEDKISQIRELLKKAQIKKYTSIIIDGIFLGKAVNNTRAIYNNIWTDKTLTKPHIQDVVQNILEYYNRYDSENNIINCYILESNHFPLSEVIEMDMEKSILKSENHIIKVYKENLDDVISFEVLDKIERLINNENIILVADDKSYELPLNELKSKGVDIICVTFNESETRNMFVQFRWGDIAYPLGRAMGLEKYEL</sequence>
<dbReference type="AlphaFoldDB" id="A0A379EB25"/>
<proteinExistence type="predicted"/>
<name>A0A379EB25_9PORP</name>
<evidence type="ECO:0000313" key="2">
    <source>
        <dbReference type="Proteomes" id="UP000254156"/>
    </source>
</evidence>
<dbReference type="EMBL" id="UGTF01000002">
    <property type="protein sequence ID" value="SUB89571.1"/>
    <property type="molecule type" value="Genomic_DNA"/>
</dbReference>
<reference evidence="1 2" key="1">
    <citation type="submission" date="2018-06" db="EMBL/GenBank/DDBJ databases">
        <authorList>
            <consortium name="Pathogen Informatics"/>
            <person name="Doyle S."/>
        </authorList>
    </citation>
    <scope>NUCLEOTIDE SEQUENCE [LARGE SCALE GENOMIC DNA]</scope>
    <source>
        <strain evidence="1 2">NCTC11632</strain>
    </source>
</reference>
<gene>
    <name evidence="1" type="ORF">NCTC11632_01683</name>
</gene>
<evidence type="ECO:0008006" key="3">
    <source>
        <dbReference type="Google" id="ProtNLM"/>
    </source>
</evidence>
<organism evidence="1 2">
    <name type="scientific">Porphyromonas macacae</name>
    <dbReference type="NCBI Taxonomy" id="28115"/>
    <lineage>
        <taxon>Bacteria</taxon>
        <taxon>Pseudomonadati</taxon>
        <taxon>Bacteroidota</taxon>
        <taxon>Bacteroidia</taxon>
        <taxon>Bacteroidales</taxon>
        <taxon>Porphyromonadaceae</taxon>
        <taxon>Porphyromonas</taxon>
    </lineage>
</organism>
<protein>
    <recommendedName>
        <fullName evidence="3">DUF4365 domain-containing protein</fullName>
    </recommendedName>
</protein>